<reference evidence="2 3" key="1">
    <citation type="submission" date="2019-06" db="EMBL/GenBank/DDBJ databases">
        <title>Sequencing the genomes of 1000 actinobacteria strains.</title>
        <authorList>
            <person name="Klenk H.-P."/>
        </authorList>
    </citation>
    <scope>NUCLEOTIDE SEQUENCE [LARGE SCALE GENOMIC DNA]</scope>
    <source>
        <strain evidence="2 3">DSM 4813</strain>
    </source>
</reference>
<keyword evidence="1" id="KW-0472">Membrane</keyword>
<keyword evidence="1" id="KW-0812">Transmembrane</keyword>
<name>A0A542ZNV8_RARFA</name>
<keyword evidence="1" id="KW-1133">Transmembrane helix</keyword>
<dbReference type="RefSeq" id="WP_142120995.1">
    <property type="nucleotide sequence ID" value="NZ_BAAASV010000002.1"/>
</dbReference>
<proteinExistence type="predicted"/>
<evidence type="ECO:0000313" key="3">
    <source>
        <dbReference type="Proteomes" id="UP000315389"/>
    </source>
</evidence>
<dbReference type="Proteomes" id="UP000315389">
    <property type="component" value="Unassembled WGS sequence"/>
</dbReference>
<evidence type="ECO:0008006" key="4">
    <source>
        <dbReference type="Google" id="ProtNLM"/>
    </source>
</evidence>
<feature type="transmembrane region" description="Helical" evidence="1">
    <location>
        <begin position="52"/>
        <end position="73"/>
    </location>
</feature>
<dbReference type="AlphaFoldDB" id="A0A542ZNV8"/>
<protein>
    <recommendedName>
        <fullName evidence="4">DUF2510 domain-containing protein</fullName>
    </recommendedName>
</protein>
<accession>A0A542ZNV8</accession>
<dbReference type="EMBL" id="VFOS01000002">
    <property type="protein sequence ID" value="TQL62051.1"/>
    <property type="molecule type" value="Genomic_DNA"/>
</dbReference>
<evidence type="ECO:0000313" key="2">
    <source>
        <dbReference type="EMBL" id="TQL62051.1"/>
    </source>
</evidence>
<sequence>MTSEQIPPGLYANADGVTRLWDGKEWLTPAVPAHGEGEPAPIVARKRPPRRALALVAFVVVVVLCGTTAYIILSDRSDRRAIAAAAAVTEAERIAAAERVRVDEAQRVAEEERVAAAEVARKEEEATIEKESRAKTVKQLEKHVLKTARKRVKDGYYSEKVRQASCMAVAGSSIEDLAQTSTTFSCLAVTSENEDGTNSGYELEAVINWSTGEMSWG</sequence>
<organism evidence="2 3">
    <name type="scientific">Rarobacter faecitabidus</name>
    <dbReference type="NCBI Taxonomy" id="13243"/>
    <lineage>
        <taxon>Bacteria</taxon>
        <taxon>Bacillati</taxon>
        <taxon>Actinomycetota</taxon>
        <taxon>Actinomycetes</taxon>
        <taxon>Micrococcales</taxon>
        <taxon>Rarobacteraceae</taxon>
        <taxon>Rarobacter</taxon>
    </lineage>
</organism>
<gene>
    <name evidence="2" type="ORF">FB461_1684</name>
</gene>
<comment type="caution">
    <text evidence="2">The sequence shown here is derived from an EMBL/GenBank/DDBJ whole genome shotgun (WGS) entry which is preliminary data.</text>
</comment>
<keyword evidence="3" id="KW-1185">Reference proteome</keyword>
<evidence type="ECO:0000256" key="1">
    <source>
        <dbReference type="SAM" id="Phobius"/>
    </source>
</evidence>
<dbReference type="OrthoDB" id="4966970at2"/>